<dbReference type="Gene3D" id="3.30.70.360">
    <property type="match status" value="1"/>
</dbReference>
<comment type="caution">
    <text evidence="6">The sequence shown here is derived from an EMBL/GenBank/DDBJ whole genome shotgun (WGS) entry which is preliminary data.</text>
</comment>
<protein>
    <submittedName>
        <fullName evidence="6">Acetylornithine deacetylase/succinyl-diaminopimelate desuccinylase-like protein</fullName>
    </submittedName>
</protein>
<dbReference type="InterPro" id="IPR051458">
    <property type="entry name" value="Cyt/Met_Dipeptidase"/>
</dbReference>
<feature type="domain" description="Peptidase M20 dimerisation" evidence="5">
    <location>
        <begin position="225"/>
        <end position="378"/>
    </location>
</feature>
<dbReference type="NCBIfam" id="NF005914">
    <property type="entry name" value="PRK07907.1"/>
    <property type="match status" value="1"/>
</dbReference>
<dbReference type="GO" id="GO:0046872">
    <property type="term" value="F:metal ion binding"/>
    <property type="evidence" value="ECO:0007669"/>
    <property type="project" value="UniProtKB-KW"/>
</dbReference>
<name>A0A560W7L6_9MICO</name>
<gene>
    <name evidence="6" type="ORF">FB557_2233</name>
</gene>
<proteinExistence type="predicted"/>
<evidence type="ECO:0000313" key="6">
    <source>
        <dbReference type="EMBL" id="TWD13606.1"/>
    </source>
</evidence>
<keyword evidence="3" id="KW-0378">Hydrolase</keyword>
<evidence type="ECO:0000256" key="3">
    <source>
        <dbReference type="ARBA" id="ARBA00022801"/>
    </source>
</evidence>
<dbReference type="PANTHER" id="PTHR43270">
    <property type="entry name" value="BETA-ALA-HIS DIPEPTIDASE"/>
    <property type="match status" value="1"/>
</dbReference>
<dbReference type="EMBL" id="VIUW01000004">
    <property type="protein sequence ID" value="TWD13606.1"/>
    <property type="molecule type" value="Genomic_DNA"/>
</dbReference>
<evidence type="ECO:0000256" key="2">
    <source>
        <dbReference type="ARBA" id="ARBA00022723"/>
    </source>
</evidence>
<dbReference type="GO" id="GO:0006508">
    <property type="term" value="P:proteolysis"/>
    <property type="evidence" value="ECO:0007669"/>
    <property type="project" value="UniProtKB-KW"/>
</dbReference>
<dbReference type="Pfam" id="PF01546">
    <property type="entry name" value="Peptidase_M20"/>
    <property type="match status" value="1"/>
</dbReference>
<sequence>MPAGSSPFAVVGGRRSTPARDTVTDVTDDVLTADQIDDVRTRVQGLMPGVRSDLEALTRIPSVSLDSFDQAEVQRSAEATAELLRAEGLEVEIVSEGGRPAVIGHLAGPEGAPTVLLYAHHDVQPPGDRADWDSEPFEPTERDGRLYGRGAADDKAGVMAHVAALRAHAGRLPCSVTVFVEGEEEIASESLPRILERHGEKLQADAIVLADSLNWAIGTPALTTTLRGSLRAVVTVRTLDHGVHSGMFGGACPEAITSLTRLLATLHDDQGDVAIEGLVHEDAASSDEELGFDEARLREESGLLPGTELIGTGSLLSRLWTKPAAVVIGITCPSVEEAGNVLNASASAKINLRLNPTQDPQDAWAALQRHLADHAPWGATVEVELDEQGWGFAADAEGPVYDQARAAFADAWGTEPVDVGIGGSIPFVQAFAERFPDAAILVTGVEDPDTRAHGANESLHLGEFERVCIAEALLLARLGAMGATGRD</sequence>
<keyword evidence="2" id="KW-0479">Metal-binding</keyword>
<dbReference type="GO" id="GO:0008233">
    <property type="term" value="F:peptidase activity"/>
    <property type="evidence" value="ECO:0007669"/>
    <property type="project" value="UniProtKB-KW"/>
</dbReference>
<evidence type="ECO:0000256" key="4">
    <source>
        <dbReference type="SAM" id="MobiDB-lite"/>
    </source>
</evidence>
<evidence type="ECO:0000313" key="7">
    <source>
        <dbReference type="Proteomes" id="UP000315628"/>
    </source>
</evidence>
<dbReference type="AlphaFoldDB" id="A0A560W7L6"/>
<dbReference type="Gene3D" id="3.40.630.10">
    <property type="entry name" value="Zn peptidases"/>
    <property type="match status" value="1"/>
</dbReference>
<dbReference type="InterPro" id="IPR011650">
    <property type="entry name" value="Peptidase_M20_dimer"/>
</dbReference>
<organism evidence="6 7">
    <name type="scientific">Marihabitans asiaticum</name>
    <dbReference type="NCBI Taxonomy" id="415218"/>
    <lineage>
        <taxon>Bacteria</taxon>
        <taxon>Bacillati</taxon>
        <taxon>Actinomycetota</taxon>
        <taxon>Actinomycetes</taxon>
        <taxon>Micrococcales</taxon>
        <taxon>Intrasporangiaceae</taxon>
        <taxon>Marihabitans</taxon>
    </lineage>
</organism>
<keyword evidence="1" id="KW-0645">Protease</keyword>
<dbReference type="PANTHER" id="PTHR43270:SF12">
    <property type="entry name" value="SUCCINYL-DIAMINOPIMELATE DESUCCINYLASE"/>
    <property type="match status" value="1"/>
</dbReference>
<reference evidence="6 7" key="1">
    <citation type="submission" date="2019-06" db="EMBL/GenBank/DDBJ databases">
        <title>Sequencing the genomes of 1000 actinobacteria strains.</title>
        <authorList>
            <person name="Klenk H.-P."/>
        </authorList>
    </citation>
    <scope>NUCLEOTIDE SEQUENCE [LARGE SCALE GENOMIC DNA]</scope>
    <source>
        <strain evidence="6 7">DSM 18935</strain>
    </source>
</reference>
<dbReference type="SUPFAM" id="SSF53187">
    <property type="entry name" value="Zn-dependent exopeptidases"/>
    <property type="match status" value="1"/>
</dbReference>
<evidence type="ECO:0000256" key="1">
    <source>
        <dbReference type="ARBA" id="ARBA00022670"/>
    </source>
</evidence>
<evidence type="ECO:0000259" key="5">
    <source>
        <dbReference type="Pfam" id="PF07687"/>
    </source>
</evidence>
<accession>A0A560W7L6</accession>
<keyword evidence="7" id="KW-1185">Reference proteome</keyword>
<dbReference type="InterPro" id="IPR002933">
    <property type="entry name" value="Peptidase_M20"/>
</dbReference>
<dbReference type="Proteomes" id="UP000315628">
    <property type="component" value="Unassembled WGS sequence"/>
</dbReference>
<feature type="region of interest" description="Disordered" evidence="4">
    <location>
        <begin position="1"/>
        <end position="21"/>
    </location>
</feature>
<dbReference type="Pfam" id="PF07687">
    <property type="entry name" value="M20_dimer"/>
    <property type="match status" value="1"/>
</dbReference>